<gene>
    <name evidence="2" type="ORF">GH808_06550</name>
</gene>
<accession>A0ABR6WU33</accession>
<name>A0ABR6WU33_9FIRM</name>
<evidence type="ECO:0000313" key="3">
    <source>
        <dbReference type="Proteomes" id="UP000603234"/>
    </source>
</evidence>
<evidence type="ECO:0000313" key="2">
    <source>
        <dbReference type="EMBL" id="MBC3804095.1"/>
    </source>
</evidence>
<comment type="caution">
    <text evidence="2">The sequence shown here is derived from an EMBL/GenBank/DDBJ whole genome shotgun (WGS) entry which is preliminary data.</text>
</comment>
<dbReference type="Pfam" id="PF07046">
    <property type="entry name" value="CRA_rpt"/>
    <property type="match status" value="1"/>
</dbReference>
<dbReference type="Proteomes" id="UP000603234">
    <property type="component" value="Unassembled WGS sequence"/>
</dbReference>
<keyword evidence="3" id="KW-1185">Reference proteome</keyword>
<feature type="region of interest" description="Disordered" evidence="1">
    <location>
        <begin position="1"/>
        <end position="25"/>
    </location>
</feature>
<dbReference type="EMBL" id="WJBC01000007">
    <property type="protein sequence ID" value="MBC3804095.1"/>
    <property type="molecule type" value="Genomic_DNA"/>
</dbReference>
<reference evidence="2 3" key="1">
    <citation type="journal article" date="2020" name="mSystems">
        <title>Defining Genomic and Predicted Metabolic Features of the Acetobacterium Genus.</title>
        <authorList>
            <person name="Ross D.E."/>
            <person name="Marshall C.W."/>
            <person name="Gulliver D."/>
            <person name="May H.D."/>
            <person name="Norman R.S."/>
        </authorList>
    </citation>
    <scope>NUCLEOTIDE SEQUENCE [LARGE SCALE GENOMIC DNA]</scope>
    <source>
        <strain evidence="2 3">DSM 8238</strain>
    </source>
</reference>
<dbReference type="InterPro" id="IPR009761">
    <property type="entry name" value="CRA_rpt"/>
</dbReference>
<organism evidence="2 3">
    <name type="scientific">Acetobacterium fimetarium</name>
    <dbReference type="NCBI Taxonomy" id="52691"/>
    <lineage>
        <taxon>Bacteria</taxon>
        <taxon>Bacillati</taxon>
        <taxon>Bacillota</taxon>
        <taxon>Clostridia</taxon>
        <taxon>Eubacteriales</taxon>
        <taxon>Eubacteriaceae</taxon>
        <taxon>Acetobacterium</taxon>
    </lineage>
</organism>
<proteinExistence type="predicted"/>
<feature type="compositionally biased region" description="Polar residues" evidence="1">
    <location>
        <begin position="1"/>
        <end position="21"/>
    </location>
</feature>
<sequence>MPNSKNSQTTPTVIEKQNATEATKMGESEKVTFSFRFRISIREKPMAAQRNPLMV</sequence>
<evidence type="ECO:0000256" key="1">
    <source>
        <dbReference type="SAM" id="MobiDB-lite"/>
    </source>
</evidence>
<protein>
    <submittedName>
        <fullName evidence="2">Uncharacterized protein</fullName>
    </submittedName>
</protein>